<keyword evidence="9" id="KW-1185">Reference proteome</keyword>
<keyword evidence="4" id="KW-0479">Metal-binding</keyword>
<dbReference type="Proteomes" id="UP001152747">
    <property type="component" value="Unassembled WGS sequence"/>
</dbReference>
<dbReference type="EMBL" id="CANHGI010000003">
    <property type="protein sequence ID" value="CAI5445375.1"/>
    <property type="molecule type" value="Genomic_DNA"/>
</dbReference>
<dbReference type="PROSITE" id="PS00028">
    <property type="entry name" value="ZINC_FINGER_C2H2_1"/>
    <property type="match status" value="3"/>
</dbReference>
<dbReference type="PROSITE" id="PS50157">
    <property type="entry name" value="ZINC_FINGER_C2H2_2"/>
    <property type="match status" value="2"/>
</dbReference>
<evidence type="ECO:0000259" key="7">
    <source>
        <dbReference type="PROSITE" id="PS50250"/>
    </source>
</evidence>
<dbReference type="GO" id="GO:0008270">
    <property type="term" value="F:zinc ion binding"/>
    <property type="evidence" value="ECO:0007669"/>
    <property type="project" value="UniProtKB-KW"/>
</dbReference>
<dbReference type="PANTHER" id="PTHR12732">
    <property type="entry name" value="UNCHARACTERIZED PROTEASOME COMPONENT REGION PCI-CONTAINING"/>
    <property type="match status" value="1"/>
</dbReference>
<dbReference type="InterPro" id="IPR045114">
    <property type="entry name" value="Csn12-like"/>
</dbReference>
<sequence length="2286" mass="263928">MEENEDYLLFLPQATEEAEKRGLNAEFLTYLRSAKFGQIILAQIEHKMKYKLKNSQHPTHILLLQAIRECYNSLQDSRKILYSEETRVVHMKRNNHKINPMDKEAMPIQELRIEDRITNQLRKENVILGNNSIFCGICSKGGITNAISRAEDFVIHNEMYHGHLMLFACQFCGNAYTTKEEYEGHDCEQYKSFKLSQSMNKEYTGDTMYGSAYLICSECGKYHILKSRLSELAALEQKNSIINHFRHHNANEIITAMVVFENQCSIPPKITFPTSLNMNVRLNCKDCKINSFTSSKERREHFASVHGFSSTIPCPHENCDFQETDKVLLKQHVLESHMKNGILGFFMKNHAAIHTSDSSRNLGFARPSQVTRKKFWGKNVLIGGVPMQDMSPRLPPQFVSKNTSTIFDVTEEVLKNLHIPKDALDLARTDSNLKISTTLFNGKGKKNGVYQNMVLDNFEMDDMNQNMIIEPEFLEDYQMSFQLSTLPNMENDKELRKKIGYCRECHRILNGSKCIKKHCCEKDRMHILSQGDTFQNRTFKCPICRETNLICSIDGLIFHMFDEHNYFCHYEEDNSEIAKIPEIKNIEETERINQVLEIESNEDIFNAFTKKESDIVVIDLDDEMPRKRKKTPQILSNEPSTSNPIPSSISPDVEDFVLQNVTERRKTSFDVAEMWMESGLNREALSASNSRGSAADSHRSSSCQTPDSLMDDPNNPLLDRALASVIIETPSSQDFQIVQQIREETQDNTPNVIHNHSVDEGEIDDDIMIVEDIANQNRERNDGESKFRPPVISKVVELHDGDDEVMAVANVFYANHAERPVSGREARFGCSKCSKKFLTESSLNNHLKIEHSTNAIDDLNLQDFGVPLTGTIFICLQCCAAFESKEKFLIHLSKHPGKAEQCNYCSGAMLHLNEKAHSSSHKEFKWSCSSCRPFSAFPSESTLLNHLAEFHNVPMIYYCKKCMMGTCSPNAIFYRHLNECFEIKPKTLLSMIGIMTATTFSYQPADMEEYKAELARHPEKFAYVTECSHRSAIRHGTSWATCPMANLDGRQCFCMISNFRLDNFKDYLKLSDVETTDKHDFPRVTLHEKFWKKYDNVTKRKGNRKQTVNQIAMQLQTNASRQQNNHHVQQNVAMPSFQQAAVTIQQNPPNVPPQFAQPQVPPPHRNNQLQGTPSNMPMNIQNFPPVPRISLSNNPPAQLVKLFSESANYIGQIFGRDNGHFWFNLLHHMYNCTPKAQEIMYEKESKHILQLMLIDPSLVCLFCGNELKDEMDEWTPDKFPVICETLKQLYEQNAVNPEGLTVHDISTVLNLRQFFAKLSEKRKKDGTFKISVCKIHYQEDAHYNRTVPSSFIPTADKMMNPRLYDQVCQSKAQHGEILSPPNLQLYNKWLDMMKLLGTRMTFAMGPPGQQPQQPQQQQQQQQQQQYIQQYQQQQMHFAQFQRQMAHQHLNLQQQQMHPNMQFQMHQMIQRQQQQQFQQHQLQLQAQQAPHRPIQPPPQPKFRCDFCWIEGISNICDPRLMIRLSNQLPIEMTRQFKRYIEKNMELNKKMKYFEAMRNDVFICIRHFFPKAIHFNANKMEIVSNTTNQWLSINIGQSEIFNQDFVNIVDHAVTYFSSLPNLVSGLIVTSQLKKIEDNCKCMYCNRKVETSLDVEIHKIHKFSDVSFCFICMEMFAGTTNEAILGHFYIVHRIKEKTVHYKLACPIIPNCTGTCEFPNLVQFRYHLSENHSKPEVEPQIEKVAVCGMGFLNDAAKNEHNRKHLAVGHLINEIVYEHHILHAFQIQVFCKICGMILENRNDWIPHFNMSHIFEQKKCKECNVVVTVEHVNCHMTPLVKPNDYRINAENFDLIIRVSKDFRNLVTFGNLGICQVLFITDRMQIFTIEEYFEKIDSLTKRDEWKNAEKIAKLISLDDEHSKLPFLHIEAYGSRSKRARIYDESIDELVCLHLHVLYNIYITQDFILAHSTQSQIIQLFNKEILQKRKEENWFLPIFYQICTDLRYLSKEAEKLSSGDDEGEANISFFEGAANVIMECYRTCVSDVRADLSTTKKVAMLNMTNQLFRIYFKINKLNLLKPLIRAIDNSGPLQNEFSMADKVAYNYFLGRKAMFDADLPLAEKSLLYAFRNCPTESMSNKRKILIYLIPVKMFLGHMPSSKLLNEFHLDEFEEVVNAVKDGNLALLDAALGKNETFFIQSGIFLMLEKLRMITFRTLFKKVSSIVGGSQIPLDAFLTALKFVGVVDIDTDELECIIANLIATKKIKGYLSHQHGKLVVSKTNAFPNLSTITAS</sequence>
<dbReference type="GO" id="GO:0000973">
    <property type="term" value="P:post-transcriptional tethering of RNA polymerase II gene DNA at nuclear periphery"/>
    <property type="evidence" value="ECO:0007669"/>
    <property type="project" value="TreeGrafter"/>
</dbReference>
<dbReference type="PROSITE" id="PS50250">
    <property type="entry name" value="PCI"/>
    <property type="match status" value="1"/>
</dbReference>
<evidence type="ECO:0000256" key="1">
    <source>
        <dbReference type="ARBA" id="ARBA00025771"/>
    </source>
</evidence>
<dbReference type="SMART" id="SM00753">
    <property type="entry name" value="PAM"/>
    <property type="match status" value="1"/>
</dbReference>
<dbReference type="InterPro" id="IPR036388">
    <property type="entry name" value="WH-like_DNA-bd_sf"/>
</dbReference>
<dbReference type="OrthoDB" id="10252687at2759"/>
<dbReference type="PANTHER" id="PTHR12732:SF0">
    <property type="entry name" value="PCI DOMAIN-CONTAINING PROTEIN 2"/>
    <property type="match status" value="1"/>
</dbReference>
<feature type="domain" description="C2H2-type" evidence="6">
    <location>
        <begin position="873"/>
        <end position="900"/>
    </location>
</feature>
<evidence type="ECO:0000256" key="3">
    <source>
        <dbReference type="ARBA" id="ARBA00072421"/>
    </source>
</evidence>
<evidence type="ECO:0000313" key="9">
    <source>
        <dbReference type="Proteomes" id="UP001152747"/>
    </source>
</evidence>
<organism evidence="8 9">
    <name type="scientific">Caenorhabditis angaria</name>
    <dbReference type="NCBI Taxonomy" id="860376"/>
    <lineage>
        <taxon>Eukaryota</taxon>
        <taxon>Metazoa</taxon>
        <taxon>Ecdysozoa</taxon>
        <taxon>Nematoda</taxon>
        <taxon>Chromadorea</taxon>
        <taxon>Rhabditida</taxon>
        <taxon>Rhabditina</taxon>
        <taxon>Rhabditomorpha</taxon>
        <taxon>Rhabditoidea</taxon>
        <taxon>Rhabditidae</taxon>
        <taxon>Peloderinae</taxon>
        <taxon>Caenorhabditis</taxon>
    </lineage>
</organism>
<reference evidence="8" key="1">
    <citation type="submission" date="2022-11" db="EMBL/GenBank/DDBJ databases">
        <authorList>
            <person name="Kikuchi T."/>
        </authorList>
    </citation>
    <scope>NUCLEOTIDE SEQUENCE</scope>
    <source>
        <strain evidence="8">PS1010</strain>
    </source>
</reference>
<feature type="domain" description="C2H2-type" evidence="6">
    <location>
        <begin position="828"/>
        <end position="856"/>
    </location>
</feature>
<comment type="caution">
    <text evidence="8">The sequence shown here is derived from an EMBL/GenBank/DDBJ whole genome shotgun (WGS) entry which is preliminary data.</text>
</comment>
<dbReference type="Gene3D" id="1.10.10.10">
    <property type="entry name" value="Winged helix-like DNA-binding domain superfamily/Winged helix DNA-binding domain"/>
    <property type="match status" value="1"/>
</dbReference>
<feature type="region of interest" description="Disordered" evidence="5">
    <location>
        <begin position="686"/>
        <end position="716"/>
    </location>
</feature>
<comment type="similarity">
    <text evidence="1">Belongs to the CSN12 family.</text>
</comment>
<dbReference type="InterPro" id="IPR013087">
    <property type="entry name" value="Znf_C2H2_type"/>
</dbReference>
<dbReference type="GO" id="GO:0070390">
    <property type="term" value="C:transcription export complex 2"/>
    <property type="evidence" value="ECO:0007669"/>
    <property type="project" value="TreeGrafter"/>
</dbReference>
<dbReference type="FunFam" id="1.10.10.10:FF:000146">
    <property type="entry name" value="PCI domain-containing protein 2 homolog"/>
    <property type="match status" value="1"/>
</dbReference>
<dbReference type="SMART" id="SM00355">
    <property type="entry name" value="ZnF_C2H2"/>
    <property type="match status" value="10"/>
</dbReference>
<evidence type="ECO:0000313" key="8">
    <source>
        <dbReference type="EMBL" id="CAI5445375.1"/>
    </source>
</evidence>
<dbReference type="Gene3D" id="3.30.160.60">
    <property type="entry name" value="Classic Zinc Finger"/>
    <property type="match status" value="1"/>
</dbReference>
<dbReference type="GO" id="GO:0006368">
    <property type="term" value="P:transcription elongation by RNA polymerase II"/>
    <property type="evidence" value="ECO:0007669"/>
    <property type="project" value="TreeGrafter"/>
</dbReference>
<evidence type="ECO:0000259" key="6">
    <source>
        <dbReference type="PROSITE" id="PS50157"/>
    </source>
</evidence>
<evidence type="ECO:0000256" key="2">
    <source>
        <dbReference type="ARBA" id="ARBA00033214"/>
    </source>
</evidence>
<name>A0A9P1N2F7_9PELO</name>
<feature type="compositionally biased region" description="Low complexity" evidence="5">
    <location>
        <begin position="636"/>
        <end position="651"/>
    </location>
</feature>
<feature type="region of interest" description="Disordered" evidence="5">
    <location>
        <begin position="626"/>
        <end position="651"/>
    </location>
</feature>
<accession>A0A9P1N2F7</accession>
<dbReference type="Pfam" id="PF01399">
    <property type="entry name" value="PCI"/>
    <property type="match status" value="1"/>
</dbReference>
<dbReference type="GO" id="GO:0003690">
    <property type="term" value="F:double-stranded DNA binding"/>
    <property type="evidence" value="ECO:0007669"/>
    <property type="project" value="InterPro"/>
</dbReference>
<feature type="region of interest" description="Disordered" evidence="5">
    <location>
        <begin position="1401"/>
        <end position="1422"/>
    </location>
</feature>
<feature type="compositionally biased region" description="Low complexity" evidence="5">
    <location>
        <begin position="1410"/>
        <end position="1422"/>
    </location>
</feature>
<evidence type="ECO:0000256" key="5">
    <source>
        <dbReference type="SAM" id="MobiDB-lite"/>
    </source>
</evidence>
<gene>
    <name evidence="8" type="ORF">CAMP_LOCUS8012</name>
</gene>
<feature type="domain" description="PCI" evidence="7">
    <location>
        <begin position="2095"/>
        <end position="2276"/>
    </location>
</feature>
<keyword evidence="4" id="KW-0863">Zinc-finger</keyword>
<dbReference type="GO" id="GO:0016973">
    <property type="term" value="P:poly(A)+ mRNA export from nucleus"/>
    <property type="evidence" value="ECO:0007669"/>
    <property type="project" value="TreeGrafter"/>
</dbReference>
<evidence type="ECO:0000256" key="4">
    <source>
        <dbReference type="PROSITE-ProRule" id="PRU00042"/>
    </source>
</evidence>
<keyword evidence="4" id="KW-0862">Zinc</keyword>
<dbReference type="GO" id="GO:0003723">
    <property type="term" value="F:RNA binding"/>
    <property type="evidence" value="ECO:0007669"/>
    <property type="project" value="InterPro"/>
</dbReference>
<protein>
    <recommendedName>
        <fullName evidence="3">PCI domain-containing protein 2 homolog</fullName>
    </recommendedName>
    <alternativeName>
        <fullName evidence="2">CSN12-like protein</fullName>
    </alternativeName>
</protein>
<dbReference type="InterPro" id="IPR000717">
    <property type="entry name" value="PCI_dom"/>
</dbReference>
<proteinExistence type="inferred from homology"/>